<keyword evidence="6 9" id="KW-1133">Transmembrane helix</keyword>
<feature type="region of interest" description="Disordered" evidence="8">
    <location>
        <begin position="20"/>
        <end position="49"/>
    </location>
</feature>
<evidence type="ECO:0000256" key="5">
    <source>
        <dbReference type="ARBA" id="ARBA00022692"/>
    </source>
</evidence>
<keyword evidence="3" id="KW-0813">Transport</keyword>
<feature type="compositionally biased region" description="Basic and acidic residues" evidence="8">
    <location>
        <begin position="436"/>
        <end position="474"/>
    </location>
</feature>
<evidence type="ECO:0000256" key="1">
    <source>
        <dbReference type="ARBA" id="ARBA00004651"/>
    </source>
</evidence>
<name>A0ABY0V8Z5_9ACTO</name>
<dbReference type="Pfam" id="PF01594">
    <property type="entry name" value="AI-2E_transport"/>
    <property type="match status" value="1"/>
</dbReference>
<keyword evidence="4" id="KW-1003">Cell membrane</keyword>
<evidence type="ECO:0000256" key="2">
    <source>
        <dbReference type="ARBA" id="ARBA00009773"/>
    </source>
</evidence>
<dbReference type="PANTHER" id="PTHR21716:SF53">
    <property type="entry name" value="PERMEASE PERM-RELATED"/>
    <property type="match status" value="1"/>
</dbReference>
<feature type="transmembrane region" description="Helical" evidence="9">
    <location>
        <begin position="203"/>
        <end position="227"/>
    </location>
</feature>
<feature type="transmembrane region" description="Helical" evidence="9">
    <location>
        <begin position="298"/>
        <end position="322"/>
    </location>
</feature>
<keyword evidence="11" id="KW-1185">Reference proteome</keyword>
<gene>
    <name evidence="10" type="ORF">SAMN04489714_1481</name>
</gene>
<feature type="transmembrane region" description="Helical" evidence="9">
    <location>
        <begin position="88"/>
        <end position="106"/>
    </location>
</feature>
<keyword evidence="5 9" id="KW-0812">Transmembrane</keyword>
<sequence length="502" mass="53315">MAQSHDTRYTERLNNWMGKWPRRRSHSSSRDHDEVVSFHEPDVSPRSRDASEGVTWSVRVAAAWSWRLLIIIAAVAVVAWGAVQLSLIVFPVAIAVLLTVLLEPLVRFLHVKVRLPQTAAAATGLVVALLVVVTIIAGAAGQLIRQVPSLVSKASQGLDKAVEWVSNGPFGLETATIEQGIETIRTEVTQFLSAHSSALATGALSLTSSLASVLTGSLIMLFCLFFFMREGRRIWLWVVRLFPAPARRPVHESAIRGWVTLSAYVRTQIKVAAIDAIGIGIGAWALGVPMAIPITVLVFFGSFIPIVGALVSGTIAVLVALVDQGVARALFMLLIILAVQQIEGNILQPWLMSSAVSLHPVAVLLVVAGAGAVAGIPGALFGVPIAAFLNSTFLYLHGYDPIPALRDQEDRPGGPPGMLDEMVAQSYASDDDEDGDGIKDNKNEAVKSDSDEDTSHSGSHADAHDSHADDDRAQGDSNEIAAARGGSSSDEGDPAGSSSSTR</sequence>
<dbReference type="PANTHER" id="PTHR21716">
    <property type="entry name" value="TRANSMEMBRANE PROTEIN"/>
    <property type="match status" value="1"/>
</dbReference>
<feature type="transmembrane region" description="Helical" evidence="9">
    <location>
        <begin position="64"/>
        <end position="82"/>
    </location>
</feature>
<evidence type="ECO:0000256" key="8">
    <source>
        <dbReference type="SAM" id="MobiDB-lite"/>
    </source>
</evidence>
<comment type="similarity">
    <text evidence="2">Belongs to the autoinducer-2 exporter (AI-2E) (TC 2.A.86) family.</text>
</comment>
<dbReference type="RefSeq" id="WP_070725729.1">
    <property type="nucleotide sequence ID" value="NZ_LT629792.1"/>
</dbReference>
<dbReference type="Proteomes" id="UP000198976">
    <property type="component" value="Chromosome I"/>
</dbReference>
<feature type="transmembrane region" description="Helical" evidence="9">
    <location>
        <begin position="118"/>
        <end position="144"/>
    </location>
</feature>
<dbReference type="InterPro" id="IPR002549">
    <property type="entry name" value="AI-2E-like"/>
</dbReference>
<feature type="compositionally biased region" description="Basic and acidic residues" evidence="8">
    <location>
        <begin position="28"/>
        <end position="49"/>
    </location>
</feature>
<proteinExistence type="inferred from homology"/>
<evidence type="ECO:0000313" key="11">
    <source>
        <dbReference type="Proteomes" id="UP000198976"/>
    </source>
</evidence>
<organism evidence="10 11">
    <name type="scientific">Schaalia radingae</name>
    <dbReference type="NCBI Taxonomy" id="131110"/>
    <lineage>
        <taxon>Bacteria</taxon>
        <taxon>Bacillati</taxon>
        <taxon>Actinomycetota</taxon>
        <taxon>Actinomycetes</taxon>
        <taxon>Actinomycetales</taxon>
        <taxon>Actinomycetaceae</taxon>
        <taxon>Schaalia</taxon>
    </lineage>
</organism>
<feature type="transmembrane region" description="Helical" evidence="9">
    <location>
        <begin position="271"/>
        <end position="292"/>
    </location>
</feature>
<evidence type="ECO:0000256" key="4">
    <source>
        <dbReference type="ARBA" id="ARBA00022475"/>
    </source>
</evidence>
<dbReference type="EMBL" id="LT629792">
    <property type="protein sequence ID" value="SDT99303.1"/>
    <property type="molecule type" value="Genomic_DNA"/>
</dbReference>
<feature type="transmembrane region" description="Helical" evidence="9">
    <location>
        <begin position="363"/>
        <end position="389"/>
    </location>
</feature>
<reference evidence="10 11" key="1">
    <citation type="submission" date="2016-10" db="EMBL/GenBank/DDBJ databases">
        <authorList>
            <person name="Varghese N."/>
            <person name="Submissions S."/>
        </authorList>
    </citation>
    <scope>NUCLEOTIDE SEQUENCE [LARGE SCALE GENOMIC DNA]</scope>
    <source>
        <strain evidence="10 11">DSM 9169</strain>
    </source>
</reference>
<evidence type="ECO:0000256" key="7">
    <source>
        <dbReference type="ARBA" id="ARBA00023136"/>
    </source>
</evidence>
<accession>A0ABY0V8Z5</accession>
<evidence type="ECO:0000256" key="3">
    <source>
        <dbReference type="ARBA" id="ARBA00022448"/>
    </source>
</evidence>
<comment type="subcellular location">
    <subcellularLocation>
        <location evidence="1">Cell membrane</location>
        <topology evidence="1">Multi-pass membrane protein</topology>
    </subcellularLocation>
</comment>
<feature type="transmembrane region" description="Helical" evidence="9">
    <location>
        <begin position="329"/>
        <end position="351"/>
    </location>
</feature>
<protein>
    <submittedName>
        <fullName evidence="10">Predicted PurR-regulated permease PerM</fullName>
    </submittedName>
</protein>
<keyword evidence="7 9" id="KW-0472">Membrane</keyword>
<feature type="region of interest" description="Disordered" evidence="8">
    <location>
        <begin position="427"/>
        <end position="502"/>
    </location>
</feature>
<evidence type="ECO:0000256" key="9">
    <source>
        <dbReference type="SAM" id="Phobius"/>
    </source>
</evidence>
<evidence type="ECO:0000313" key="10">
    <source>
        <dbReference type="EMBL" id="SDT99303.1"/>
    </source>
</evidence>
<evidence type="ECO:0000256" key="6">
    <source>
        <dbReference type="ARBA" id="ARBA00022989"/>
    </source>
</evidence>